<keyword evidence="4" id="KW-1185">Reference proteome</keyword>
<dbReference type="CDD" id="cd07067">
    <property type="entry name" value="HP_PGM_like"/>
    <property type="match status" value="1"/>
</dbReference>
<dbReference type="InterPro" id="IPR001345">
    <property type="entry name" value="PG/BPGM_mutase_AS"/>
</dbReference>
<dbReference type="Pfam" id="PF00300">
    <property type="entry name" value="His_Phos_1"/>
    <property type="match status" value="1"/>
</dbReference>
<dbReference type="Proteomes" id="UP001530293">
    <property type="component" value="Unassembled WGS sequence"/>
</dbReference>
<dbReference type="SMART" id="SM00855">
    <property type="entry name" value="PGAM"/>
    <property type="match status" value="1"/>
</dbReference>
<proteinExistence type="predicted"/>
<evidence type="ECO:0000313" key="3">
    <source>
        <dbReference type="EMBL" id="KAL3761068.1"/>
    </source>
</evidence>
<sequence>MLSRSMSGIGIGSISRRRCWQRIVAPRGRGVIGGGGCGGGGRRSASTQLFSSDCDDANNSRRINQDFRPRRIILLRHGQSLGNVDESAYVTTADWRIPLTDLGRKQAQEAGKRIREKICEENASVVFYYSPYLRAKQTLDEIVPYFDKAEVFSTAEEPRISEQQIGNFQNVQQVLDAKSERSKFGRFYYRFPSGEAGLDVYNRVSSFISTLVRDCTRYHNAGNELDNLNVVIVTHGLALRLFLMRWFQWSVDDFEQSQNPENCELITMNKIRDACGNSWMELNEDDRVSLDLPISCGVPRNVKMHRLQGTDDCLD</sequence>
<feature type="active site" description="Proton donor/acceptor" evidence="1">
    <location>
        <position position="162"/>
    </location>
</feature>
<dbReference type="InterPro" id="IPR052765">
    <property type="entry name" value="PGM-Related"/>
</dbReference>
<gene>
    <name evidence="3" type="ORF">ACHAWU_005205</name>
</gene>
<dbReference type="AlphaFoldDB" id="A0ABD3MBB5"/>
<evidence type="ECO:0000256" key="2">
    <source>
        <dbReference type="PIRSR" id="PIRSR613078-2"/>
    </source>
</evidence>
<protein>
    <submittedName>
        <fullName evidence="3">Uncharacterized protein</fullName>
    </submittedName>
</protein>
<dbReference type="PROSITE" id="PS00175">
    <property type="entry name" value="PG_MUTASE"/>
    <property type="match status" value="1"/>
</dbReference>
<feature type="binding site" evidence="2">
    <location>
        <position position="134"/>
    </location>
    <ligand>
        <name>substrate</name>
    </ligand>
</feature>
<dbReference type="InterPro" id="IPR013078">
    <property type="entry name" value="His_Pase_superF_clade-1"/>
</dbReference>
<name>A0ABD3MBB5_9STRA</name>
<dbReference type="SUPFAM" id="SSF53254">
    <property type="entry name" value="Phosphoglycerate mutase-like"/>
    <property type="match status" value="1"/>
</dbReference>
<dbReference type="EMBL" id="JALLBG020000161">
    <property type="protein sequence ID" value="KAL3761068.1"/>
    <property type="molecule type" value="Genomic_DNA"/>
</dbReference>
<reference evidence="3 4" key="1">
    <citation type="submission" date="2024-10" db="EMBL/GenBank/DDBJ databases">
        <title>Updated reference genomes for cyclostephanoid diatoms.</title>
        <authorList>
            <person name="Roberts W.R."/>
            <person name="Alverson A.J."/>
        </authorList>
    </citation>
    <scope>NUCLEOTIDE SEQUENCE [LARGE SCALE GENOMIC DNA]</scope>
    <source>
        <strain evidence="3 4">AJA232-27</strain>
    </source>
</reference>
<feature type="active site" description="Tele-phosphohistidine intermediate" evidence="1">
    <location>
        <position position="77"/>
    </location>
</feature>
<dbReference type="InterPro" id="IPR029033">
    <property type="entry name" value="His_PPase_superfam"/>
</dbReference>
<dbReference type="Gene3D" id="3.40.50.1240">
    <property type="entry name" value="Phosphoglycerate mutase-like"/>
    <property type="match status" value="1"/>
</dbReference>
<evidence type="ECO:0000313" key="4">
    <source>
        <dbReference type="Proteomes" id="UP001530293"/>
    </source>
</evidence>
<comment type="caution">
    <text evidence="3">The sequence shown here is derived from an EMBL/GenBank/DDBJ whole genome shotgun (WGS) entry which is preliminary data.</text>
</comment>
<organism evidence="3 4">
    <name type="scientific">Discostella pseudostelligera</name>
    <dbReference type="NCBI Taxonomy" id="259834"/>
    <lineage>
        <taxon>Eukaryota</taxon>
        <taxon>Sar</taxon>
        <taxon>Stramenopiles</taxon>
        <taxon>Ochrophyta</taxon>
        <taxon>Bacillariophyta</taxon>
        <taxon>Coscinodiscophyceae</taxon>
        <taxon>Thalassiosirophycidae</taxon>
        <taxon>Stephanodiscales</taxon>
        <taxon>Stephanodiscaceae</taxon>
        <taxon>Discostella</taxon>
    </lineage>
</organism>
<dbReference type="PANTHER" id="PTHR46192">
    <property type="entry name" value="BROAD-RANGE ACID PHOSPHATASE DET1"/>
    <property type="match status" value="1"/>
</dbReference>
<feature type="binding site" evidence="2">
    <location>
        <begin position="76"/>
        <end position="83"/>
    </location>
    <ligand>
        <name>substrate</name>
    </ligand>
</feature>
<accession>A0ABD3MBB5</accession>
<evidence type="ECO:0000256" key="1">
    <source>
        <dbReference type="PIRSR" id="PIRSR613078-1"/>
    </source>
</evidence>